<dbReference type="Gene3D" id="1.10.260.40">
    <property type="entry name" value="lambda repressor-like DNA-binding domains"/>
    <property type="match status" value="1"/>
</dbReference>
<dbReference type="PANTHER" id="PTHR46558:SF4">
    <property type="entry name" value="DNA-BIDING PHAGE PROTEIN"/>
    <property type="match status" value="1"/>
</dbReference>
<accession>A0A8S5NVQ5</accession>
<dbReference type="CDD" id="cd00093">
    <property type="entry name" value="HTH_XRE"/>
    <property type="match status" value="1"/>
</dbReference>
<dbReference type="InterPro" id="IPR001387">
    <property type="entry name" value="Cro/C1-type_HTH"/>
</dbReference>
<dbReference type="GO" id="GO:0003677">
    <property type="term" value="F:DNA binding"/>
    <property type="evidence" value="ECO:0007669"/>
    <property type="project" value="UniProtKB-KW"/>
</dbReference>
<name>A0A8S5NVQ5_9CAUD</name>
<dbReference type="Pfam" id="PF12844">
    <property type="entry name" value="HTH_19"/>
    <property type="match status" value="1"/>
</dbReference>
<dbReference type="SMART" id="SM00530">
    <property type="entry name" value="HTH_XRE"/>
    <property type="match status" value="1"/>
</dbReference>
<dbReference type="PANTHER" id="PTHR46558">
    <property type="entry name" value="TRACRIPTIONAL REGULATORY PROTEIN-RELATED-RELATED"/>
    <property type="match status" value="1"/>
</dbReference>
<dbReference type="InterPro" id="IPR010982">
    <property type="entry name" value="Lambda_DNA-bd_dom_sf"/>
</dbReference>
<organism evidence="3">
    <name type="scientific">Myoviridae sp. ct1CM14</name>
    <dbReference type="NCBI Taxonomy" id="2825018"/>
    <lineage>
        <taxon>Viruses</taxon>
        <taxon>Duplodnaviria</taxon>
        <taxon>Heunggongvirae</taxon>
        <taxon>Uroviricota</taxon>
        <taxon>Caudoviricetes</taxon>
    </lineage>
</organism>
<evidence type="ECO:0000256" key="1">
    <source>
        <dbReference type="ARBA" id="ARBA00023125"/>
    </source>
</evidence>
<feature type="domain" description="HTH cro/C1-type" evidence="2">
    <location>
        <begin position="7"/>
        <end position="61"/>
    </location>
</feature>
<proteinExistence type="predicted"/>
<dbReference type="SUPFAM" id="SSF47413">
    <property type="entry name" value="lambda repressor-like DNA-binding domains"/>
    <property type="match status" value="1"/>
</dbReference>
<evidence type="ECO:0000259" key="2">
    <source>
        <dbReference type="PROSITE" id="PS50943"/>
    </source>
</evidence>
<evidence type="ECO:0000313" key="3">
    <source>
        <dbReference type="EMBL" id="DAD98099.1"/>
    </source>
</evidence>
<dbReference type="PROSITE" id="PS50943">
    <property type="entry name" value="HTH_CROC1"/>
    <property type="match status" value="1"/>
</dbReference>
<sequence>MEQGERIKQIRTSLGLTLEKFGDRLGVTKVAISNIEKGNRNLTEQMTKAICREFNVDYMWLTTGEGEMFVATDDDFQARIDQIMFGQDESRKNLFKMMIDMSDADIHALERILKNISSFYENQNKED</sequence>
<reference evidence="3" key="1">
    <citation type="journal article" date="2021" name="Proc. Natl. Acad. Sci. U.S.A.">
        <title>A Catalog of Tens of Thousands of Viruses from Human Metagenomes Reveals Hidden Associations with Chronic Diseases.</title>
        <authorList>
            <person name="Tisza M.J."/>
            <person name="Buck C.B."/>
        </authorList>
    </citation>
    <scope>NUCLEOTIDE SEQUENCE</scope>
    <source>
        <strain evidence="3">Ct1CM14</strain>
    </source>
</reference>
<protein>
    <submittedName>
        <fullName evidence="3">Helix-turn-helix domain protein</fullName>
    </submittedName>
</protein>
<keyword evidence="1" id="KW-0238">DNA-binding</keyword>
<dbReference type="EMBL" id="BK015253">
    <property type="protein sequence ID" value="DAD98099.1"/>
    <property type="molecule type" value="Genomic_DNA"/>
</dbReference>